<evidence type="ECO:0000256" key="2">
    <source>
        <dbReference type="SAM" id="SignalP"/>
    </source>
</evidence>
<dbReference type="InterPro" id="IPR014004">
    <property type="entry name" value="Transpt-assoc_nodulatn_dom_bac"/>
</dbReference>
<sequence>MTKRLTALTIALLATSQLTACFPLVVAGAATGVAVSQDRRPTSVIWNDQQIQGRIADRIAAKFGTLSHVNITSYNRSVLLTGEVPDDTTRAEVEKMARETQDVKQVYNEIAVMLPSSITSRGSDTALTTKVKARMMDAKRFSPMHVKVISERKQVFLMGSVKQQEARDAADIASQTAGVEKVVTLFEYID</sequence>
<protein>
    <recommendedName>
        <fullName evidence="3">BON domain-containing protein</fullName>
    </recommendedName>
</protein>
<dbReference type="EMBL" id="BSOG01000002">
    <property type="protein sequence ID" value="GLR13304.1"/>
    <property type="molecule type" value="Genomic_DNA"/>
</dbReference>
<keyword evidence="5" id="KW-1185">Reference proteome</keyword>
<dbReference type="Proteomes" id="UP001156706">
    <property type="component" value="Unassembled WGS sequence"/>
</dbReference>
<dbReference type="Gene3D" id="3.40.1520.20">
    <property type="match status" value="1"/>
</dbReference>
<organism evidence="4 5">
    <name type="scientific">Chitinimonas prasina</name>
    <dbReference type="NCBI Taxonomy" id="1434937"/>
    <lineage>
        <taxon>Bacteria</taxon>
        <taxon>Pseudomonadati</taxon>
        <taxon>Pseudomonadota</taxon>
        <taxon>Betaproteobacteria</taxon>
        <taxon>Neisseriales</taxon>
        <taxon>Chitinibacteraceae</taxon>
        <taxon>Chitinimonas</taxon>
    </lineage>
</organism>
<evidence type="ECO:0000256" key="1">
    <source>
        <dbReference type="ARBA" id="ARBA00022729"/>
    </source>
</evidence>
<evidence type="ECO:0000313" key="5">
    <source>
        <dbReference type="Proteomes" id="UP001156706"/>
    </source>
</evidence>
<feature type="domain" description="BON" evidence="3">
    <location>
        <begin position="47"/>
        <end position="114"/>
    </location>
</feature>
<keyword evidence="1 2" id="KW-0732">Signal</keyword>
<accession>A0ABQ5YK31</accession>
<feature type="signal peptide" evidence="2">
    <location>
        <begin position="1"/>
        <end position="20"/>
    </location>
</feature>
<dbReference type="PROSITE" id="PS50914">
    <property type="entry name" value="BON"/>
    <property type="match status" value="2"/>
</dbReference>
<name>A0ABQ5YK31_9NEIS</name>
<dbReference type="Pfam" id="PF04972">
    <property type="entry name" value="BON"/>
    <property type="match status" value="2"/>
</dbReference>
<reference evidence="5" key="1">
    <citation type="journal article" date="2019" name="Int. J. Syst. Evol. Microbiol.">
        <title>The Global Catalogue of Microorganisms (GCM) 10K type strain sequencing project: providing services to taxonomists for standard genome sequencing and annotation.</title>
        <authorList>
            <consortium name="The Broad Institute Genomics Platform"/>
            <consortium name="The Broad Institute Genome Sequencing Center for Infectious Disease"/>
            <person name="Wu L."/>
            <person name="Ma J."/>
        </authorList>
    </citation>
    <scope>NUCLEOTIDE SEQUENCE [LARGE SCALE GENOMIC DNA]</scope>
    <source>
        <strain evidence="5">NBRC 110044</strain>
    </source>
</reference>
<comment type="caution">
    <text evidence="4">The sequence shown here is derived from an EMBL/GenBank/DDBJ whole genome shotgun (WGS) entry which is preliminary data.</text>
</comment>
<dbReference type="RefSeq" id="WP_284196410.1">
    <property type="nucleotide sequence ID" value="NZ_BSOG01000002.1"/>
</dbReference>
<dbReference type="SMART" id="SM00749">
    <property type="entry name" value="BON"/>
    <property type="match status" value="1"/>
</dbReference>
<feature type="domain" description="BON" evidence="3">
    <location>
        <begin position="123"/>
        <end position="190"/>
    </location>
</feature>
<dbReference type="InterPro" id="IPR007055">
    <property type="entry name" value="BON_dom"/>
</dbReference>
<dbReference type="InterPro" id="IPR051686">
    <property type="entry name" value="Lipoprotein_DolP"/>
</dbReference>
<proteinExistence type="predicted"/>
<evidence type="ECO:0000313" key="4">
    <source>
        <dbReference type="EMBL" id="GLR13304.1"/>
    </source>
</evidence>
<gene>
    <name evidence="4" type="ORF">GCM10007907_20940</name>
</gene>
<evidence type="ECO:0000259" key="3">
    <source>
        <dbReference type="PROSITE" id="PS50914"/>
    </source>
</evidence>
<dbReference type="PANTHER" id="PTHR34606">
    <property type="entry name" value="BON DOMAIN-CONTAINING PROTEIN"/>
    <property type="match status" value="1"/>
</dbReference>
<feature type="chain" id="PRO_5046968806" description="BON domain-containing protein" evidence="2">
    <location>
        <begin position="21"/>
        <end position="190"/>
    </location>
</feature>
<dbReference type="PANTHER" id="PTHR34606:SF4">
    <property type="entry name" value="OUTER MEMBRANE LIPOPROTEIN DOLP"/>
    <property type="match status" value="1"/>
</dbReference>